<keyword evidence="2" id="KW-0732">Signal</keyword>
<evidence type="ECO:0000313" key="3">
    <source>
        <dbReference type="EMBL" id="KDR72431.1"/>
    </source>
</evidence>
<feature type="region of interest" description="Disordered" evidence="1">
    <location>
        <begin position="36"/>
        <end position="71"/>
    </location>
</feature>
<evidence type="ECO:0000256" key="1">
    <source>
        <dbReference type="SAM" id="MobiDB-lite"/>
    </source>
</evidence>
<reference evidence="4" key="1">
    <citation type="journal article" date="2014" name="Proc. Natl. Acad. Sci. U.S.A.">
        <title>Extensive sampling of basidiomycete genomes demonstrates inadequacy of the white-rot/brown-rot paradigm for wood decay fungi.</title>
        <authorList>
            <person name="Riley R."/>
            <person name="Salamov A.A."/>
            <person name="Brown D.W."/>
            <person name="Nagy L.G."/>
            <person name="Floudas D."/>
            <person name="Held B.W."/>
            <person name="Levasseur A."/>
            <person name="Lombard V."/>
            <person name="Morin E."/>
            <person name="Otillar R."/>
            <person name="Lindquist E.A."/>
            <person name="Sun H."/>
            <person name="LaButti K.M."/>
            <person name="Schmutz J."/>
            <person name="Jabbour D."/>
            <person name="Luo H."/>
            <person name="Baker S.E."/>
            <person name="Pisabarro A.G."/>
            <person name="Walton J.D."/>
            <person name="Blanchette R.A."/>
            <person name="Henrissat B."/>
            <person name="Martin F."/>
            <person name="Cullen D."/>
            <person name="Hibbett D.S."/>
            <person name="Grigoriev I.V."/>
        </authorList>
    </citation>
    <scope>NUCLEOTIDE SEQUENCE [LARGE SCALE GENOMIC DNA]</scope>
    <source>
        <strain evidence="4">CBS 339.88</strain>
    </source>
</reference>
<name>A0A067SNH2_GALM3</name>
<organism evidence="3 4">
    <name type="scientific">Galerina marginata (strain CBS 339.88)</name>
    <dbReference type="NCBI Taxonomy" id="685588"/>
    <lineage>
        <taxon>Eukaryota</taxon>
        <taxon>Fungi</taxon>
        <taxon>Dikarya</taxon>
        <taxon>Basidiomycota</taxon>
        <taxon>Agaricomycotina</taxon>
        <taxon>Agaricomycetes</taxon>
        <taxon>Agaricomycetidae</taxon>
        <taxon>Agaricales</taxon>
        <taxon>Agaricineae</taxon>
        <taxon>Strophariaceae</taxon>
        <taxon>Galerina</taxon>
    </lineage>
</organism>
<gene>
    <name evidence="3" type="ORF">GALMADRAFT_213407</name>
</gene>
<feature type="signal peptide" evidence="2">
    <location>
        <begin position="1"/>
        <end position="23"/>
    </location>
</feature>
<evidence type="ECO:0000313" key="4">
    <source>
        <dbReference type="Proteomes" id="UP000027222"/>
    </source>
</evidence>
<dbReference type="HOGENOM" id="CLU_1408862_0_0_1"/>
<proteinExistence type="predicted"/>
<feature type="chain" id="PRO_5001645968" evidence="2">
    <location>
        <begin position="24"/>
        <end position="193"/>
    </location>
</feature>
<protein>
    <submittedName>
        <fullName evidence="3">Uncharacterized protein</fullName>
    </submittedName>
</protein>
<dbReference type="Proteomes" id="UP000027222">
    <property type="component" value="Unassembled WGS sequence"/>
</dbReference>
<sequence length="193" mass="20724">MLQSFALPSSLLVPGSLCPSVGAAPVEQVSDVVENGDLGEVASEPDGDENDLKLTRTRNSNTPAHPHSDVVQLPRAVLEPPTPSKNSEHHRHMGLIAGTAALVASTPTPADGPKLERNLGATKLPRIKMTWRRRARRQIGCRGDGGWKDARGSHASEESLRIGFTCFTGKGSVGGQQHWLDKGIADVDQEGWW</sequence>
<accession>A0A067SNH2</accession>
<dbReference type="AlphaFoldDB" id="A0A067SNH2"/>
<keyword evidence="4" id="KW-1185">Reference proteome</keyword>
<dbReference type="EMBL" id="KL142389">
    <property type="protein sequence ID" value="KDR72431.1"/>
    <property type="molecule type" value="Genomic_DNA"/>
</dbReference>
<evidence type="ECO:0000256" key="2">
    <source>
        <dbReference type="SAM" id="SignalP"/>
    </source>
</evidence>